<keyword evidence="4" id="KW-1185">Reference proteome</keyword>
<sequence length="221" mass="24915">MWPAGILITSWTYLWRTVPLHRRELEGRWEDDAPPPLPPGTPLDEVQFPQDGSGPLFHRRYRARIREAHMDAPETMRRVRADLNAVAPSSLARFQKVMGDEDGPLEAGDEYVVRMPGPWDGPVRVVEADEHGFRFVTLDGHLEAGQIAWRTGDAPDGMLVFEIESWARPGDPVSALVHHRLRMAKEVQLHMWTSVCEKVTRLSGGRLTGGVDIETRVVEEG</sequence>
<dbReference type="AlphaFoldDB" id="A0A9E6Y2G0"/>
<gene>
    <name evidence="3" type="ORF">DSM104329_04635</name>
</gene>
<name>A0A9E6Y2G0_9ACTN</name>
<reference evidence="3" key="1">
    <citation type="journal article" date="2022" name="Int. J. Syst. Evol. Microbiol.">
        <title>Pseudomonas aegrilactucae sp. nov. and Pseudomonas morbosilactucae sp. nov., pathogens causing bacterial rot of lettuce in Japan.</title>
        <authorList>
            <person name="Sawada H."/>
            <person name="Fujikawa T."/>
            <person name="Satou M."/>
        </authorList>
    </citation>
    <scope>NUCLEOTIDE SEQUENCE</scope>
    <source>
        <strain evidence="3">0166_1</strain>
    </source>
</reference>
<dbReference type="KEGG" id="sbae:DSM104329_04635"/>
<dbReference type="Pfam" id="PF09348">
    <property type="entry name" value="DUF1990"/>
    <property type="match status" value="1"/>
</dbReference>
<feature type="region of interest" description="Disordered" evidence="1">
    <location>
        <begin position="29"/>
        <end position="55"/>
    </location>
</feature>
<dbReference type="EMBL" id="CP087164">
    <property type="protein sequence ID" value="UGS38211.1"/>
    <property type="molecule type" value="Genomic_DNA"/>
</dbReference>
<protein>
    <recommendedName>
        <fullName evidence="2">DUF1990 domain-containing protein</fullName>
    </recommendedName>
</protein>
<organism evidence="3 4">
    <name type="scientific">Capillimicrobium parvum</name>
    <dbReference type="NCBI Taxonomy" id="2884022"/>
    <lineage>
        <taxon>Bacteria</taxon>
        <taxon>Bacillati</taxon>
        <taxon>Actinomycetota</taxon>
        <taxon>Thermoleophilia</taxon>
        <taxon>Solirubrobacterales</taxon>
        <taxon>Capillimicrobiaceae</taxon>
        <taxon>Capillimicrobium</taxon>
    </lineage>
</organism>
<evidence type="ECO:0000313" key="4">
    <source>
        <dbReference type="Proteomes" id="UP001162834"/>
    </source>
</evidence>
<evidence type="ECO:0000259" key="2">
    <source>
        <dbReference type="Pfam" id="PF09348"/>
    </source>
</evidence>
<evidence type="ECO:0000256" key="1">
    <source>
        <dbReference type="SAM" id="MobiDB-lite"/>
    </source>
</evidence>
<dbReference type="Proteomes" id="UP001162834">
    <property type="component" value="Chromosome"/>
</dbReference>
<accession>A0A9E6Y2G0</accession>
<evidence type="ECO:0000313" key="3">
    <source>
        <dbReference type="EMBL" id="UGS38211.1"/>
    </source>
</evidence>
<dbReference type="InterPro" id="IPR018960">
    <property type="entry name" value="DUF1990"/>
</dbReference>
<feature type="domain" description="DUF1990" evidence="2">
    <location>
        <begin position="73"/>
        <end position="183"/>
    </location>
</feature>
<proteinExistence type="predicted"/>